<comment type="caution">
    <text evidence="1">The sequence shown here is derived from an EMBL/GenBank/DDBJ whole genome shotgun (WGS) entry which is preliminary data.</text>
</comment>
<dbReference type="EMBL" id="WWSH01000007">
    <property type="protein sequence ID" value="MZK10602.1"/>
    <property type="molecule type" value="Genomic_DNA"/>
</dbReference>
<evidence type="ECO:0000313" key="1">
    <source>
        <dbReference type="EMBL" id="MZK10602.1"/>
    </source>
</evidence>
<organism evidence="1 3">
    <name type="scientific">Dorea longicatena</name>
    <dbReference type="NCBI Taxonomy" id="88431"/>
    <lineage>
        <taxon>Bacteria</taxon>
        <taxon>Bacillati</taxon>
        <taxon>Bacillota</taxon>
        <taxon>Clostridia</taxon>
        <taxon>Lachnospirales</taxon>
        <taxon>Lachnospiraceae</taxon>
        <taxon>Dorea</taxon>
    </lineage>
</organism>
<dbReference type="Proteomes" id="UP000449249">
    <property type="component" value="Unassembled WGS sequence"/>
</dbReference>
<dbReference type="Proteomes" id="UP000724058">
    <property type="component" value="Unassembled WGS sequence"/>
</dbReference>
<reference evidence="2" key="3">
    <citation type="submission" date="2020-02" db="EMBL/GenBank/DDBJ databases">
        <authorList>
            <person name="Littmann E."/>
            <person name="Sorbara M."/>
        </authorList>
    </citation>
    <scope>NUCLEOTIDE SEQUENCE</scope>
    <source>
        <strain evidence="2">MSK.10.16</strain>
    </source>
</reference>
<sequence>MEIEKEVENFKDVIRADYKKWLDEKPLMKKDIRVYVDALYQGYLDACRTFKWSSESKVKKCKNDVDKREKIKKICEGEKPSGCAYQIREYLTKDNSIDFNEKHVELCKSLHENFKKNGVMVSYGQAQKIVNMAFKYLYCCKLDDKMRERFKACHMPLDSFSLEWFKRCFKEEDFFDKDYFTKLPDKLFKKVDGEKLLLKAESIGSWSSIKTLSENETEEMIRYPYEFYRDVIKKYCEEYNEKEVKREIYPLQLDFIVWPKMQKIMAAEAFIKTMEESEDEKEYEKNKLEKYDIKDSLNQVLKDRLNRIRDLIGEK</sequence>
<gene>
    <name evidence="2" type="ORF">G4332_01710</name>
    <name evidence="1" type="ORF">GT576_09665</name>
</gene>
<dbReference type="EMBL" id="JAAIOD010000002">
    <property type="protein sequence ID" value="NSE56851.1"/>
    <property type="molecule type" value="Genomic_DNA"/>
</dbReference>
<reference evidence="1 3" key="1">
    <citation type="journal article" date="2019" name="Nat. Med.">
        <title>A library of human gut bacterial isolates paired with longitudinal multiomics data enables mechanistic microbiome research.</title>
        <authorList>
            <person name="Poyet M."/>
            <person name="Groussin M."/>
            <person name="Gibbons S.M."/>
            <person name="Avila-Pacheco J."/>
            <person name="Jiang X."/>
            <person name="Kearney S.M."/>
            <person name="Perrotta A.R."/>
            <person name="Berdy B."/>
            <person name="Zhao S."/>
            <person name="Lieberman T.D."/>
            <person name="Swanson P.K."/>
            <person name="Smith M."/>
            <person name="Roesemann S."/>
            <person name="Alexander J.E."/>
            <person name="Rich S.A."/>
            <person name="Livny J."/>
            <person name="Vlamakis H."/>
            <person name="Clish C."/>
            <person name="Bullock K."/>
            <person name="Deik A."/>
            <person name="Scott J."/>
            <person name="Pierce K.A."/>
            <person name="Xavier R.J."/>
            <person name="Alm E.J."/>
        </authorList>
    </citation>
    <scope>NUCLEOTIDE SEQUENCE [LARGE SCALE GENOMIC DNA]</scope>
    <source>
        <strain evidence="1 3">BIOML-A1</strain>
    </source>
</reference>
<reference evidence="2" key="2">
    <citation type="journal article" date="2020" name="Cell Host Microbe">
        <title>Functional and Genomic Variation between Human-Derived Isolates of Lachnospiraceae Reveals Inter- and Intra-Species Diversity.</title>
        <authorList>
            <person name="Sorbara M.T."/>
            <person name="Littmann E.R."/>
            <person name="Fontana E."/>
            <person name="Moody T.U."/>
            <person name="Kohout C.E."/>
            <person name="Gjonbalaj M."/>
            <person name="Eaton V."/>
            <person name="Seok R."/>
            <person name="Leiner I.M."/>
            <person name="Pamer E.G."/>
        </authorList>
    </citation>
    <scope>NUCLEOTIDE SEQUENCE</scope>
    <source>
        <strain evidence="2">MSK.10.16</strain>
    </source>
</reference>
<dbReference type="RefSeq" id="WP_161170267.1">
    <property type="nucleotide sequence ID" value="NZ_JAAIOC010000013.1"/>
</dbReference>
<dbReference type="AlphaFoldDB" id="A0A6N9JXI4"/>
<accession>A0A6N9JXI4</accession>
<name>A0A6N9JXI4_9FIRM</name>
<evidence type="ECO:0000313" key="3">
    <source>
        <dbReference type="Proteomes" id="UP000449249"/>
    </source>
</evidence>
<evidence type="ECO:0000313" key="2">
    <source>
        <dbReference type="EMBL" id="NSE56851.1"/>
    </source>
</evidence>
<protein>
    <submittedName>
        <fullName evidence="1">Uncharacterized protein</fullName>
    </submittedName>
</protein>
<proteinExistence type="predicted"/>